<proteinExistence type="predicted"/>
<sequence>MCRYIAHHGNVIIAQVDFRLAPEHPIPTQVNDCFDAFKWCYQNAFKLGADARRVFSIGSSLGGTVAVGLTLKLIDENLGYMVCGVVILCPALLHPDFVPAEYRSMFQAYKENWKGAPLQDGESMMQFWGHNNGTSQRMNPYAFPCLHPGIGRLPPTYQAICQADPVRDDSIVLKYQLDQARIPNKSDTYPGMPHYFWLFPQLSSSEVFHQNVVEGVKWVLNLVGTEQTE</sequence>
<evidence type="ECO:0000313" key="3">
    <source>
        <dbReference type="EMBL" id="OOF92455.1"/>
    </source>
</evidence>
<protein>
    <recommendedName>
        <fullName evidence="2">Alpha/beta hydrolase fold-3 domain-containing protein</fullName>
    </recommendedName>
</protein>
<dbReference type="EMBL" id="KV907507">
    <property type="protein sequence ID" value="OOF92455.1"/>
    <property type="molecule type" value="Genomic_DNA"/>
</dbReference>
<keyword evidence="4" id="KW-1185">Reference proteome</keyword>
<dbReference type="InterPro" id="IPR013094">
    <property type="entry name" value="AB_hydrolase_3"/>
</dbReference>
<dbReference type="VEuPathDB" id="FungiDB:ASPCADRAFT_210304"/>
<keyword evidence="1" id="KW-0378">Hydrolase</keyword>
<dbReference type="Proteomes" id="UP000188318">
    <property type="component" value="Unassembled WGS sequence"/>
</dbReference>
<evidence type="ECO:0000313" key="4">
    <source>
        <dbReference type="Proteomes" id="UP000188318"/>
    </source>
</evidence>
<feature type="domain" description="Alpha/beta hydrolase fold-3" evidence="2">
    <location>
        <begin position="1"/>
        <end position="197"/>
    </location>
</feature>
<evidence type="ECO:0000259" key="2">
    <source>
        <dbReference type="Pfam" id="PF07859"/>
    </source>
</evidence>
<dbReference type="AlphaFoldDB" id="A0A1R3RDA1"/>
<dbReference type="GO" id="GO:0016787">
    <property type="term" value="F:hydrolase activity"/>
    <property type="evidence" value="ECO:0007669"/>
    <property type="project" value="UniProtKB-KW"/>
</dbReference>
<dbReference type="InterPro" id="IPR050300">
    <property type="entry name" value="GDXG_lipolytic_enzyme"/>
</dbReference>
<dbReference type="OrthoDB" id="408631at2759"/>
<evidence type="ECO:0000256" key="1">
    <source>
        <dbReference type="ARBA" id="ARBA00022801"/>
    </source>
</evidence>
<dbReference type="OMA" id="HCFWIVP"/>
<dbReference type="Pfam" id="PF07859">
    <property type="entry name" value="Abhydrolase_3"/>
    <property type="match status" value="1"/>
</dbReference>
<dbReference type="STRING" id="602072.A0A1R3RDA1"/>
<organism evidence="3 4">
    <name type="scientific">Aspergillus carbonarius (strain ITEM 5010)</name>
    <dbReference type="NCBI Taxonomy" id="602072"/>
    <lineage>
        <taxon>Eukaryota</taxon>
        <taxon>Fungi</taxon>
        <taxon>Dikarya</taxon>
        <taxon>Ascomycota</taxon>
        <taxon>Pezizomycotina</taxon>
        <taxon>Eurotiomycetes</taxon>
        <taxon>Eurotiomycetidae</taxon>
        <taxon>Eurotiales</taxon>
        <taxon>Aspergillaceae</taxon>
        <taxon>Aspergillus</taxon>
        <taxon>Aspergillus subgen. Circumdati</taxon>
    </lineage>
</organism>
<dbReference type="InterPro" id="IPR029058">
    <property type="entry name" value="AB_hydrolase_fold"/>
</dbReference>
<name>A0A1R3RDA1_ASPC5</name>
<dbReference type="PANTHER" id="PTHR48081">
    <property type="entry name" value="AB HYDROLASE SUPERFAMILY PROTEIN C4A8.06C"/>
    <property type="match status" value="1"/>
</dbReference>
<dbReference type="SUPFAM" id="SSF53474">
    <property type="entry name" value="alpha/beta-Hydrolases"/>
    <property type="match status" value="1"/>
</dbReference>
<accession>A0A1R3RDA1</accession>
<dbReference type="PANTHER" id="PTHR48081:SF8">
    <property type="entry name" value="ALPHA_BETA HYDROLASE FOLD-3 DOMAIN-CONTAINING PROTEIN-RELATED"/>
    <property type="match status" value="1"/>
</dbReference>
<dbReference type="Gene3D" id="3.40.50.1820">
    <property type="entry name" value="alpha/beta hydrolase"/>
    <property type="match status" value="1"/>
</dbReference>
<reference evidence="4" key="1">
    <citation type="journal article" date="2017" name="Genome Biol.">
        <title>Comparative genomics reveals high biological diversity and specific adaptations in the industrially and medically important fungal genus Aspergillus.</title>
        <authorList>
            <person name="de Vries R.P."/>
            <person name="Riley R."/>
            <person name="Wiebenga A."/>
            <person name="Aguilar-Osorio G."/>
            <person name="Amillis S."/>
            <person name="Uchima C.A."/>
            <person name="Anderluh G."/>
            <person name="Asadollahi M."/>
            <person name="Askin M."/>
            <person name="Barry K."/>
            <person name="Battaglia E."/>
            <person name="Bayram O."/>
            <person name="Benocci T."/>
            <person name="Braus-Stromeyer S.A."/>
            <person name="Caldana C."/>
            <person name="Canovas D."/>
            <person name="Cerqueira G.C."/>
            <person name="Chen F."/>
            <person name="Chen W."/>
            <person name="Choi C."/>
            <person name="Clum A."/>
            <person name="Dos Santos R.A."/>
            <person name="Damasio A.R."/>
            <person name="Diallinas G."/>
            <person name="Emri T."/>
            <person name="Fekete E."/>
            <person name="Flipphi M."/>
            <person name="Freyberg S."/>
            <person name="Gallo A."/>
            <person name="Gournas C."/>
            <person name="Habgood R."/>
            <person name="Hainaut M."/>
            <person name="Harispe M.L."/>
            <person name="Henrissat B."/>
            <person name="Hilden K.S."/>
            <person name="Hope R."/>
            <person name="Hossain A."/>
            <person name="Karabika E."/>
            <person name="Karaffa L."/>
            <person name="Karanyi Z."/>
            <person name="Krasevec N."/>
            <person name="Kuo A."/>
            <person name="Kusch H."/>
            <person name="LaButti K."/>
            <person name="Lagendijk E.L."/>
            <person name="Lapidus A."/>
            <person name="Levasseur A."/>
            <person name="Lindquist E."/>
            <person name="Lipzen A."/>
            <person name="Logrieco A.F."/>
            <person name="MacCabe A."/>
            <person name="Maekelae M.R."/>
            <person name="Malavazi I."/>
            <person name="Melin P."/>
            <person name="Meyer V."/>
            <person name="Mielnichuk N."/>
            <person name="Miskei M."/>
            <person name="Molnar A.P."/>
            <person name="Mule G."/>
            <person name="Ngan C.Y."/>
            <person name="Orejas M."/>
            <person name="Orosz E."/>
            <person name="Ouedraogo J.P."/>
            <person name="Overkamp K.M."/>
            <person name="Park H.-S."/>
            <person name="Perrone G."/>
            <person name="Piumi F."/>
            <person name="Punt P.J."/>
            <person name="Ram A.F."/>
            <person name="Ramon A."/>
            <person name="Rauscher S."/>
            <person name="Record E."/>
            <person name="Riano-Pachon D.M."/>
            <person name="Robert V."/>
            <person name="Roehrig J."/>
            <person name="Ruller R."/>
            <person name="Salamov A."/>
            <person name="Salih N.S."/>
            <person name="Samson R.A."/>
            <person name="Sandor E."/>
            <person name="Sanguinetti M."/>
            <person name="Schuetze T."/>
            <person name="Sepcic K."/>
            <person name="Shelest E."/>
            <person name="Sherlock G."/>
            <person name="Sophianopoulou V."/>
            <person name="Squina F.M."/>
            <person name="Sun H."/>
            <person name="Susca A."/>
            <person name="Todd R.B."/>
            <person name="Tsang A."/>
            <person name="Unkles S.E."/>
            <person name="van de Wiele N."/>
            <person name="van Rossen-Uffink D."/>
            <person name="Oliveira J.V."/>
            <person name="Vesth T.C."/>
            <person name="Visser J."/>
            <person name="Yu J.-H."/>
            <person name="Zhou M."/>
            <person name="Andersen M.R."/>
            <person name="Archer D.B."/>
            <person name="Baker S.E."/>
            <person name="Benoit I."/>
            <person name="Brakhage A.A."/>
            <person name="Braus G.H."/>
            <person name="Fischer R."/>
            <person name="Frisvad J.C."/>
            <person name="Goldman G.H."/>
            <person name="Houbraken J."/>
            <person name="Oakley B."/>
            <person name="Pocsi I."/>
            <person name="Scazzocchio C."/>
            <person name="Seiboth B."/>
            <person name="vanKuyk P.A."/>
            <person name="Wortman J."/>
            <person name="Dyer P.S."/>
            <person name="Grigoriev I.V."/>
        </authorList>
    </citation>
    <scope>NUCLEOTIDE SEQUENCE [LARGE SCALE GENOMIC DNA]</scope>
    <source>
        <strain evidence="4">ITEM 5010</strain>
    </source>
</reference>
<gene>
    <name evidence="3" type="ORF">ASPCADRAFT_210304</name>
</gene>